<dbReference type="EMBL" id="FPHY01000072">
    <property type="protein sequence ID" value="SFV86360.1"/>
    <property type="molecule type" value="Genomic_DNA"/>
</dbReference>
<dbReference type="FunFam" id="2.60.120.10:FF:000016">
    <property type="entry name" value="Pyrimidine/purine nucleoside phosphorylase"/>
    <property type="match status" value="1"/>
</dbReference>
<dbReference type="GO" id="GO:0016154">
    <property type="term" value="F:pyrimidine-nucleoside phosphorylase activity"/>
    <property type="evidence" value="ECO:0007669"/>
    <property type="project" value="TreeGrafter"/>
</dbReference>
<keyword evidence="1" id="KW-0328">Glycosyltransferase</keyword>
<accession>A0A1W1DXB5</accession>
<dbReference type="PANTHER" id="PTHR36540:SF1">
    <property type="entry name" value="PYRIMIDINE_PURINE NUCLEOSIDE PHOSPHORYLASE"/>
    <property type="match status" value="1"/>
</dbReference>
<name>A0A1W1DXB5_9ZZZZ</name>
<dbReference type="HAMAP" id="MF_01537">
    <property type="entry name" value="Nucleos_phosphorylase_PpnP"/>
    <property type="match status" value="1"/>
</dbReference>
<dbReference type="InterPro" id="IPR011051">
    <property type="entry name" value="RmlC_Cupin_sf"/>
</dbReference>
<dbReference type="Gene3D" id="2.60.120.10">
    <property type="entry name" value="Jelly Rolls"/>
    <property type="match status" value="1"/>
</dbReference>
<dbReference type="Pfam" id="PF06865">
    <property type="entry name" value="Ppnp"/>
    <property type="match status" value="1"/>
</dbReference>
<keyword evidence="2" id="KW-0808">Transferase</keyword>
<dbReference type="InterPro" id="IPR014710">
    <property type="entry name" value="RmlC-like_jellyroll"/>
</dbReference>
<organism evidence="3">
    <name type="scientific">hydrothermal vent metagenome</name>
    <dbReference type="NCBI Taxonomy" id="652676"/>
    <lineage>
        <taxon>unclassified sequences</taxon>
        <taxon>metagenomes</taxon>
        <taxon>ecological metagenomes</taxon>
    </lineage>
</organism>
<protein>
    <submittedName>
        <fullName evidence="3">Uncharacterized protein</fullName>
    </submittedName>
</protein>
<dbReference type="InterPro" id="IPR009664">
    <property type="entry name" value="Ppnp"/>
</dbReference>
<dbReference type="CDD" id="cd20296">
    <property type="entry name" value="cupin_PpnP-like"/>
    <property type="match status" value="1"/>
</dbReference>
<sequence length="103" mass="11638">MSNFENVTIVKAANIYFDGNVTSRIVEFADGSKKTLGIMMPGEYEFSTSDNELMEIQAGEIEILLSGESKWQTFTKDTSFEVPKDSSFKLKVKTVVDYCCSYY</sequence>
<dbReference type="GO" id="GO:0005829">
    <property type="term" value="C:cytosol"/>
    <property type="evidence" value="ECO:0007669"/>
    <property type="project" value="TreeGrafter"/>
</dbReference>
<evidence type="ECO:0000256" key="2">
    <source>
        <dbReference type="ARBA" id="ARBA00022679"/>
    </source>
</evidence>
<gene>
    <name evidence="3" type="ORF">MNB_SUP05-SYMBIONT-4-547</name>
</gene>
<evidence type="ECO:0000313" key="3">
    <source>
        <dbReference type="EMBL" id="SFV86360.1"/>
    </source>
</evidence>
<dbReference type="GO" id="GO:0004731">
    <property type="term" value="F:purine-nucleoside phosphorylase activity"/>
    <property type="evidence" value="ECO:0007669"/>
    <property type="project" value="TreeGrafter"/>
</dbReference>
<reference evidence="3" key="1">
    <citation type="submission" date="2016-10" db="EMBL/GenBank/DDBJ databases">
        <authorList>
            <person name="de Groot N.N."/>
        </authorList>
    </citation>
    <scope>NUCLEOTIDE SEQUENCE</scope>
</reference>
<dbReference type="AlphaFoldDB" id="A0A1W1DXB5"/>
<dbReference type="PANTHER" id="PTHR36540">
    <property type="entry name" value="PYRIMIDINE/PURINE NUCLEOSIDE PHOSPHORYLASE"/>
    <property type="match status" value="1"/>
</dbReference>
<evidence type="ECO:0000256" key="1">
    <source>
        <dbReference type="ARBA" id="ARBA00022676"/>
    </source>
</evidence>
<dbReference type="SUPFAM" id="SSF51182">
    <property type="entry name" value="RmlC-like cupins"/>
    <property type="match status" value="1"/>
</dbReference>
<proteinExistence type="inferred from homology"/>